<reference evidence="4" key="1">
    <citation type="submission" date="2017-12" db="EMBL/GenBank/DDBJ databases">
        <title>Draft genome sequence of Telmatospirillum siberiense 26-4b1T, an acidotolerant peatland alphaproteobacterium potentially involved in sulfur cycling.</title>
        <authorList>
            <person name="Hausmann B."/>
            <person name="Pjevac P."/>
            <person name="Schreck K."/>
            <person name="Herbold C.W."/>
            <person name="Daims H."/>
            <person name="Wagner M."/>
            <person name="Pester M."/>
            <person name="Loy A."/>
        </authorList>
    </citation>
    <scope>NUCLEOTIDE SEQUENCE [LARGE SCALE GENOMIC DNA]</scope>
    <source>
        <strain evidence="4">26-4b1</strain>
    </source>
</reference>
<sequence>MPTDSEHFSPPPGTPAPADDAAQQEEALFKVLLQRVQSSGDKQHLQERCEAALRLILNRDEDQAARDELTANIARLVAALPDDVGSGPGRQALAKAVEASLGLLKTAEQKRLTPARVSAPPAQVKPVPATASAAGYERKAPVQAHGGSHPQAHAHATHSHPPPKETPWSLFGMIALLLVILAVGLVIGLRERGDPPTRPLVAQMEGATRGNIPAANIFGGALRVAVQGGRTVVTVEGIPPGECVSSGWDLVRKGLLTVNGVTPPRVSAAKLNDLCHEEDAATLIWSPKEK</sequence>
<gene>
    <name evidence="3" type="ORF">CWS72_16640</name>
</gene>
<evidence type="ECO:0000313" key="3">
    <source>
        <dbReference type="EMBL" id="PKU23478.1"/>
    </source>
</evidence>
<keyword evidence="2" id="KW-0812">Transmembrane</keyword>
<protein>
    <submittedName>
        <fullName evidence="3">Uncharacterized protein</fullName>
    </submittedName>
</protein>
<keyword evidence="4" id="KW-1185">Reference proteome</keyword>
<evidence type="ECO:0000256" key="2">
    <source>
        <dbReference type="SAM" id="Phobius"/>
    </source>
</evidence>
<feature type="region of interest" description="Disordered" evidence="1">
    <location>
        <begin position="112"/>
        <end position="164"/>
    </location>
</feature>
<evidence type="ECO:0000313" key="4">
    <source>
        <dbReference type="Proteomes" id="UP000233293"/>
    </source>
</evidence>
<keyword evidence="2" id="KW-1133">Transmembrane helix</keyword>
<proteinExistence type="predicted"/>
<dbReference type="RefSeq" id="WP_101251749.1">
    <property type="nucleotide sequence ID" value="NZ_PIUM01000020.1"/>
</dbReference>
<keyword evidence="2" id="KW-0472">Membrane</keyword>
<organism evidence="3 4">
    <name type="scientific">Telmatospirillum siberiense</name>
    <dbReference type="NCBI Taxonomy" id="382514"/>
    <lineage>
        <taxon>Bacteria</taxon>
        <taxon>Pseudomonadati</taxon>
        <taxon>Pseudomonadota</taxon>
        <taxon>Alphaproteobacteria</taxon>
        <taxon>Rhodospirillales</taxon>
        <taxon>Rhodospirillaceae</taxon>
        <taxon>Telmatospirillum</taxon>
    </lineage>
</organism>
<dbReference type="EMBL" id="PIUM01000020">
    <property type="protein sequence ID" value="PKU23478.1"/>
    <property type="molecule type" value="Genomic_DNA"/>
</dbReference>
<dbReference type="OrthoDB" id="7353877at2"/>
<feature type="transmembrane region" description="Helical" evidence="2">
    <location>
        <begin position="168"/>
        <end position="189"/>
    </location>
</feature>
<evidence type="ECO:0000256" key="1">
    <source>
        <dbReference type="SAM" id="MobiDB-lite"/>
    </source>
</evidence>
<accession>A0A2N3PSU8</accession>
<dbReference type="Proteomes" id="UP000233293">
    <property type="component" value="Unassembled WGS sequence"/>
</dbReference>
<dbReference type="AlphaFoldDB" id="A0A2N3PSU8"/>
<comment type="caution">
    <text evidence="3">The sequence shown here is derived from an EMBL/GenBank/DDBJ whole genome shotgun (WGS) entry which is preliminary data.</text>
</comment>
<feature type="region of interest" description="Disordered" evidence="1">
    <location>
        <begin position="1"/>
        <end position="23"/>
    </location>
</feature>
<name>A0A2N3PSU8_9PROT</name>